<evidence type="ECO:0000256" key="4">
    <source>
        <dbReference type="ARBA" id="ARBA00047343"/>
    </source>
</evidence>
<feature type="domain" description="Mannose-1-phosphate guanyltransferase C-terminal" evidence="6">
    <location>
        <begin position="287"/>
        <end position="415"/>
    </location>
</feature>
<evidence type="ECO:0000256" key="1">
    <source>
        <dbReference type="ARBA" id="ARBA00004823"/>
    </source>
</evidence>
<comment type="caution">
    <text evidence="7">The sequence shown here is derived from an EMBL/GenBank/DDBJ whole genome shotgun (WGS) entry which is preliminary data.</text>
</comment>
<evidence type="ECO:0000256" key="2">
    <source>
        <dbReference type="ARBA" id="ARBA00007274"/>
    </source>
</evidence>
<keyword evidence="7" id="KW-0808">Transferase</keyword>
<dbReference type="Gene3D" id="2.160.10.10">
    <property type="entry name" value="Hexapeptide repeat proteins"/>
    <property type="match status" value="1"/>
</dbReference>
<dbReference type="EMBL" id="LSSK01000985">
    <property type="protein sequence ID" value="OMH81086.1"/>
    <property type="molecule type" value="Genomic_DNA"/>
</dbReference>
<feature type="domain" description="Nucleotidyl transferase" evidence="5">
    <location>
        <begin position="3"/>
        <end position="215"/>
    </location>
</feature>
<dbReference type="PANTHER" id="PTHR22572">
    <property type="entry name" value="SUGAR-1-PHOSPHATE GUANYL TRANSFERASE"/>
    <property type="match status" value="1"/>
</dbReference>
<dbReference type="SUPFAM" id="SSF53448">
    <property type="entry name" value="Nucleotide-diphospho-sugar transferases"/>
    <property type="match status" value="1"/>
</dbReference>
<protein>
    <recommendedName>
        <fullName evidence="3">mannose-1-phosphate guanylyltransferase</fullName>
        <ecNumber evidence="3">2.7.7.13</ecNumber>
    </recommendedName>
</protein>
<dbReference type="CDD" id="cd06428">
    <property type="entry name" value="M1P_guanylylT_A_like_N"/>
    <property type="match status" value="1"/>
</dbReference>
<evidence type="ECO:0000259" key="5">
    <source>
        <dbReference type="Pfam" id="PF00483"/>
    </source>
</evidence>
<evidence type="ECO:0000256" key="3">
    <source>
        <dbReference type="ARBA" id="ARBA00012387"/>
    </source>
</evidence>
<reference evidence="8" key="1">
    <citation type="submission" date="2017-01" db="EMBL/GenBank/DDBJ databases">
        <authorList>
            <person name="Wang Y."/>
            <person name="White M."/>
            <person name="Kvist S."/>
            <person name="Moncalvo J.-M."/>
        </authorList>
    </citation>
    <scope>NUCLEOTIDE SEQUENCE [LARGE SCALE GENOMIC DNA]</scope>
    <source>
        <strain evidence="8">COL-18-3</strain>
    </source>
</reference>
<dbReference type="InterPro" id="IPR005835">
    <property type="entry name" value="NTP_transferase_dom"/>
</dbReference>
<dbReference type="Pfam" id="PF00483">
    <property type="entry name" value="NTP_transferase"/>
    <property type="match status" value="1"/>
</dbReference>
<dbReference type="Proteomes" id="UP000188320">
    <property type="component" value="Unassembled WGS sequence"/>
</dbReference>
<comment type="pathway">
    <text evidence="1">Nucleotide-sugar biosynthesis; GDP-alpha-D-mannose biosynthesis; GDP-alpha-D-mannose from alpha-D-mannose 1-phosphate (GTP route): step 1/1.</text>
</comment>
<comment type="similarity">
    <text evidence="2">Belongs to the transferase hexapeptide repeat family.</text>
</comment>
<dbReference type="GO" id="GO:0004475">
    <property type="term" value="F:mannose-1-phosphate guanylyltransferase (GTP) activity"/>
    <property type="evidence" value="ECO:0007669"/>
    <property type="project" value="UniProtKB-EC"/>
</dbReference>
<evidence type="ECO:0000313" key="8">
    <source>
        <dbReference type="Proteomes" id="UP000188320"/>
    </source>
</evidence>
<dbReference type="Gene3D" id="3.90.550.10">
    <property type="entry name" value="Spore Coat Polysaccharide Biosynthesis Protein SpsA, Chain A"/>
    <property type="match status" value="1"/>
</dbReference>
<evidence type="ECO:0000313" key="7">
    <source>
        <dbReference type="EMBL" id="OMH81086.1"/>
    </source>
</evidence>
<organism evidence="7 8">
    <name type="scientific">Zancudomyces culisetae</name>
    <name type="common">Gut fungus</name>
    <name type="synonym">Smittium culisetae</name>
    <dbReference type="NCBI Taxonomy" id="1213189"/>
    <lineage>
        <taxon>Eukaryota</taxon>
        <taxon>Fungi</taxon>
        <taxon>Fungi incertae sedis</taxon>
        <taxon>Zoopagomycota</taxon>
        <taxon>Kickxellomycotina</taxon>
        <taxon>Harpellomycetes</taxon>
        <taxon>Harpellales</taxon>
        <taxon>Legeriomycetaceae</taxon>
        <taxon>Zancudomyces</taxon>
    </lineage>
</organism>
<proteinExistence type="inferred from homology"/>
<sequence length="417" mass="46167">MNKAVILVGGPSRATRFRPLSMNLPQPLFPVGGKPILWHQIKALSQVPDMKEIILLGLFETHVFSKFLDQCSEEFPHIRFSYLREYSVLGTAGGLFHFRDQIKAGKPKNIFLLYTDICSSFPLRELLERHESGEAIGTIMVKKISRDLAKRYGCVVPDEEKKMALHYVDKPETYISDLASTGVYIFTNEIFDHIDKILAARADELEKLPKKAFHDDFDRTQDSLMLESDVLPNLASNKKLGLYITQDFWRQIKTAASAVPANGLYLNSAKQEIPGYCAEGKEGGPEIVGAVYIHPSAVVDPSAKIGPNVSIHAKSHIGAGVRIKDAIILDNVIIKDNAAIINAIVGWGGKIGRWSRVEGNPDNGDEKTDQVTSSGVKIDSICILGQDITVSDEAFVRNSIVLPHKHISSDIHNEIIM</sequence>
<dbReference type="InterPro" id="IPR050486">
    <property type="entry name" value="Mannose-1P_guanyltransferase"/>
</dbReference>
<evidence type="ECO:0000259" key="6">
    <source>
        <dbReference type="Pfam" id="PF25087"/>
    </source>
</evidence>
<dbReference type="InterPro" id="IPR029044">
    <property type="entry name" value="Nucleotide-diphossugar_trans"/>
</dbReference>
<comment type="catalytic activity">
    <reaction evidence="4">
        <text>alpha-D-mannose 1-phosphate + GTP + H(+) = GDP-alpha-D-mannose + diphosphate</text>
        <dbReference type="Rhea" id="RHEA:15229"/>
        <dbReference type="ChEBI" id="CHEBI:15378"/>
        <dbReference type="ChEBI" id="CHEBI:33019"/>
        <dbReference type="ChEBI" id="CHEBI:37565"/>
        <dbReference type="ChEBI" id="CHEBI:57527"/>
        <dbReference type="ChEBI" id="CHEBI:58409"/>
        <dbReference type="EC" id="2.7.7.13"/>
    </reaction>
</comment>
<name>A0A1R1PJE6_ZANCU</name>
<dbReference type="OrthoDB" id="285674at2759"/>
<dbReference type="Pfam" id="PF25087">
    <property type="entry name" value="GMPPB_C"/>
    <property type="match status" value="1"/>
</dbReference>
<accession>A0A1R1PJE6</accession>
<keyword evidence="8" id="KW-1185">Reference proteome</keyword>
<dbReference type="AlphaFoldDB" id="A0A1R1PJE6"/>
<dbReference type="EC" id="2.7.7.13" evidence="3"/>
<gene>
    <name evidence="7" type="ORF">AX774_g5464</name>
</gene>
<dbReference type="InterPro" id="IPR056729">
    <property type="entry name" value="GMPPB_C"/>
</dbReference>